<comment type="cofactor">
    <cofactor evidence="7">
        <name>heme</name>
        <dbReference type="ChEBI" id="CHEBI:30413"/>
    </cofactor>
</comment>
<dbReference type="GO" id="GO:0016705">
    <property type="term" value="F:oxidoreductase activity, acting on paired donors, with incorporation or reduction of molecular oxygen"/>
    <property type="evidence" value="ECO:0007669"/>
    <property type="project" value="InterPro"/>
</dbReference>
<keyword evidence="4" id="KW-1133">Transmembrane helix</keyword>
<reference evidence="9" key="1">
    <citation type="submission" date="2022-06" db="EMBL/GenBank/DDBJ databases">
        <title>Uncovering the hologenomic basis of an extraordinary plant invasion.</title>
        <authorList>
            <person name="Bieker V.C."/>
            <person name="Martin M.D."/>
            <person name="Gilbert T."/>
            <person name="Hodgins K."/>
            <person name="Battlay P."/>
            <person name="Petersen B."/>
            <person name="Wilson J."/>
        </authorList>
    </citation>
    <scope>NUCLEOTIDE SEQUENCE</scope>
    <source>
        <strain evidence="9">AA19_3_7</strain>
        <tissue evidence="9">Leaf</tissue>
    </source>
</reference>
<gene>
    <name evidence="9" type="ORF">M8C21_012666</name>
</gene>
<dbReference type="GO" id="GO:0004497">
    <property type="term" value="F:monooxygenase activity"/>
    <property type="evidence" value="ECO:0007669"/>
    <property type="project" value="UniProtKB-KW"/>
</dbReference>
<evidence type="ECO:0000256" key="5">
    <source>
        <dbReference type="ARBA" id="ARBA00023002"/>
    </source>
</evidence>
<proteinExistence type="inferred from homology"/>
<dbReference type="Gene3D" id="1.10.630.10">
    <property type="entry name" value="Cytochrome P450"/>
    <property type="match status" value="2"/>
</dbReference>
<dbReference type="PANTHER" id="PTHR24286:SF366">
    <property type="entry name" value="BETA-AMYRIN 28-OXIDASE"/>
    <property type="match status" value="1"/>
</dbReference>
<dbReference type="Pfam" id="PF00067">
    <property type="entry name" value="p450"/>
    <property type="match status" value="2"/>
</dbReference>
<keyword evidence="3 7" id="KW-0479">Metal-binding</keyword>
<dbReference type="GO" id="GO:0016125">
    <property type="term" value="P:sterol metabolic process"/>
    <property type="evidence" value="ECO:0007669"/>
    <property type="project" value="TreeGrafter"/>
</dbReference>
<dbReference type="PRINTS" id="PR00463">
    <property type="entry name" value="EP450I"/>
</dbReference>
<feature type="binding site" description="axial binding residue" evidence="7">
    <location>
        <position position="276"/>
    </location>
    <ligand>
        <name>heme</name>
        <dbReference type="ChEBI" id="CHEBI:30413"/>
    </ligand>
    <ligandPart>
        <name>Fe</name>
        <dbReference type="ChEBI" id="CHEBI:18248"/>
    </ligandPart>
</feature>
<keyword evidence="2" id="KW-0812">Transmembrane</keyword>
<comment type="subcellular location">
    <subcellularLocation>
        <location evidence="1">Membrane</location>
        <topology evidence="1">Single-pass membrane protein</topology>
    </subcellularLocation>
</comment>
<evidence type="ECO:0000256" key="1">
    <source>
        <dbReference type="ARBA" id="ARBA00004167"/>
    </source>
</evidence>
<protein>
    <recommendedName>
        <fullName evidence="11">Cytochrome P450</fullName>
    </recommendedName>
</protein>
<dbReference type="GO" id="GO:0016020">
    <property type="term" value="C:membrane"/>
    <property type="evidence" value="ECO:0007669"/>
    <property type="project" value="UniProtKB-SubCell"/>
</dbReference>
<name>A0AAD5CTI8_AMBAR</name>
<dbReference type="AlphaFoldDB" id="A0AAD5CTI8"/>
<keyword evidence="6 7" id="KW-0408">Iron</keyword>
<evidence type="ECO:0000256" key="6">
    <source>
        <dbReference type="ARBA" id="ARBA00023004"/>
    </source>
</evidence>
<dbReference type="GO" id="GO:0005506">
    <property type="term" value="F:iron ion binding"/>
    <property type="evidence" value="ECO:0007669"/>
    <property type="project" value="InterPro"/>
</dbReference>
<evidence type="ECO:0000256" key="2">
    <source>
        <dbReference type="ARBA" id="ARBA00022692"/>
    </source>
</evidence>
<comment type="caution">
    <text evidence="9">The sequence shown here is derived from an EMBL/GenBank/DDBJ whole genome shotgun (WGS) entry which is preliminary data.</text>
</comment>
<dbReference type="PRINTS" id="PR00385">
    <property type="entry name" value="P450"/>
</dbReference>
<keyword evidence="10" id="KW-1185">Reference proteome</keyword>
<evidence type="ECO:0000256" key="8">
    <source>
        <dbReference type="RuleBase" id="RU000461"/>
    </source>
</evidence>
<dbReference type="EMBL" id="JAMZMK010006860">
    <property type="protein sequence ID" value="KAI7747015.1"/>
    <property type="molecule type" value="Genomic_DNA"/>
</dbReference>
<dbReference type="PANTHER" id="PTHR24286">
    <property type="entry name" value="CYTOCHROME P450 26"/>
    <property type="match status" value="1"/>
</dbReference>
<keyword evidence="7 8" id="KW-0349">Heme</keyword>
<sequence>MRLHLEEYWTGRDQVEVCPFVAKYTFALAVKLLLGVRDATELEKLAVPFVEAAGGIIAVPINIPGTRFNRGVKASKRIREVINGIIAQRRKDLADGTADASQNLLSHMIVEVDKRNQDTKDPPTTDGDMSSDLLGLLIGGYDTINTTVVFIMMMLVDYPDVYQEVLKEQTEIAKAKPSGELLNWDDLRKMKYSWNVACEVLRMRPPTVGAFRVAKTDFTYGGFTIPKGWKLHYLPHYTQRNHEFFPHPEKFDPSRFEGAGPAPYTFVPFGGGARMCPGNEYARAEILVFMYNIVTRYNWERLIPDEKVVIDPLPRPVEVCPFVAKYTFALAVKLLLGVRDATELEKLAVPFVEAAGGIIAVPINIPGTRFNRGVKASKRIREVINGIIAQRRKDLADGTADPSQNLLSHMIVEVDKRNQDTKNAPTTDGDMSSDLLGLLIGGYDTINTTVVFIMMMLVDYPDVYQEVLKEQTEIAKAKPSGELLNWDDLRKMKYSWNVACEVLRMRPPTVGAFRVAKTEFTYGGFTIPKGWKLHYLPHYTQRNHEFFPHPEKFDPSRFEGAGPAPYTFVPFGGGARMCPGNEYARAEILVFMYNIVTRYNWERLIPDEKVVIDPLPRPVHGLPIKLIPHKTKA</sequence>
<dbReference type="InterPro" id="IPR001128">
    <property type="entry name" value="Cyt_P450"/>
</dbReference>
<dbReference type="InterPro" id="IPR036396">
    <property type="entry name" value="Cyt_P450_sf"/>
</dbReference>
<dbReference type="GO" id="GO:0020037">
    <property type="term" value="F:heme binding"/>
    <property type="evidence" value="ECO:0007669"/>
    <property type="project" value="InterPro"/>
</dbReference>
<comment type="similarity">
    <text evidence="8">Belongs to the cytochrome P450 family.</text>
</comment>
<evidence type="ECO:0008006" key="11">
    <source>
        <dbReference type="Google" id="ProtNLM"/>
    </source>
</evidence>
<organism evidence="9 10">
    <name type="scientific">Ambrosia artemisiifolia</name>
    <name type="common">Common ragweed</name>
    <dbReference type="NCBI Taxonomy" id="4212"/>
    <lineage>
        <taxon>Eukaryota</taxon>
        <taxon>Viridiplantae</taxon>
        <taxon>Streptophyta</taxon>
        <taxon>Embryophyta</taxon>
        <taxon>Tracheophyta</taxon>
        <taxon>Spermatophyta</taxon>
        <taxon>Magnoliopsida</taxon>
        <taxon>eudicotyledons</taxon>
        <taxon>Gunneridae</taxon>
        <taxon>Pentapetalae</taxon>
        <taxon>asterids</taxon>
        <taxon>campanulids</taxon>
        <taxon>Asterales</taxon>
        <taxon>Asteraceae</taxon>
        <taxon>Asteroideae</taxon>
        <taxon>Heliantheae alliance</taxon>
        <taxon>Heliantheae</taxon>
        <taxon>Ambrosia</taxon>
    </lineage>
</organism>
<evidence type="ECO:0000256" key="4">
    <source>
        <dbReference type="ARBA" id="ARBA00022989"/>
    </source>
</evidence>
<keyword evidence="8" id="KW-0503">Monooxygenase</keyword>
<dbReference type="Proteomes" id="UP001206925">
    <property type="component" value="Unassembled WGS sequence"/>
</dbReference>
<accession>A0AAD5CTI8</accession>
<keyword evidence="4" id="KW-0472">Membrane</keyword>
<dbReference type="InterPro" id="IPR002401">
    <property type="entry name" value="Cyt_P450_E_grp-I"/>
</dbReference>
<keyword evidence="5 8" id="KW-0560">Oxidoreductase</keyword>
<evidence type="ECO:0000313" key="10">
    <source>
        <dbReference type="Proteomes" id="UP001206925"/>
    </source>
</evidence>
<evidence type="ECO:0000256" key="3">
    <source>
        <dbReference type="ARBA" id="ARBA00022723"/>
    </source>
</evidence>
<evidence type="ECO:0000313" key="9">
    <source>
        <dbReference type="EMBL" id="KAI7747015.1"/>
    </source>
</evidence>
<dbReference type="SUPFAM" id="SSF48264">
    <property type="entry name" value="Cytochrome P450"/>
    <property type="match status" value="2"/>
</dbReference>
<evidence type="ECO:0000256" key="7">
    <source>
        <dbReference type="PIRSR" id="PIRSR602401-1"/>
    </source>
</evidence>
<dbReference type="InterPro" id="IPR017972">
    <property type="entry name" value="Cyt_P450_CS"/>
</dbReference>
<dbReference type="PROSITE" id="PS00086">
    <property type="entry name" value="CYTOCHROME_P450"/>
    <property type="match status" value="2"/>
</dbReference>